<feature type="domain" description="Fungal-type protein kinase" evidence="1">
    <location>
        <begin position="379"/>
        <end position="483"/>
    </location>
</feature>
<protein>
    <recommendedName>
        <fullName evidence="1">Fungal-type protein kinase domain-containing protein</fullName>
    </recommendedName>
</protein>
<evidence type="ECO:0000313" key="2">
    <source>
        <dbReference type="EMBL" id="KAJ8470016.1"/>
    </source>
</evidence>
<reference evidence="2" key="1">
    <citation type="submission" date="2022-11" db="EMBL/GenBank/DDBJ databases">
        <title>Genome Sequence of Cubamyces cubensis.</title>
        <authorList>
            <person name="Buettner E."/>
        </authorList>
    </citation>
    <scope>NUCLEOTIDE SEQUENCE</scope>
    <source>
        <strain evidence="2">MPL-01</strain>
    </source>
</reference>
<keyword evidence="3" id="KW-1185">Reference proteome</keyword>
<accession>A0AAD7TP40</accession>
<dbReference type="Proteomes" id="UP001215151">
    <property type="component" value="Unassembled WGS sequence"/>
</dbReference>
<evidence type="ECO:0000313" key="3">
    <source>
        <dbReference type="Proteomes" id="UP001215151"/>
    </source>
</evidence>
<dbReference type="PANTHER" id="PTHR38248">
    <property type="entry name" value="FUNK1 6"/>
    <property type="match status" value="1"/>
</dbReference>
<proteinExistence type="predicted"/>
<gene>
    <name evidence="2" type="ORF">ONZ51_g8611</name>
</gene>
<dbReference type="Pfam" id="PF17667">
    <property type="entry name" value="Pkinase_fungal"/>
    <property type="match status" value="2"/>
</dbReference>
<evidence type="ECO:0000259" key="1">
    <source>
        <dbReference type="Pfam" id="PF17667"/>
    </source>
</evidence>
<comment type="caution">
    <text evidence="2">The sequence shown here is derived from an EMBL/GenBank/DDBJ whole genome shotgun (WGS) entry which is preliminary data.</text>
</comment>
<dbReference type="InterPro" id="IPR011009">
    <property type="entry name" value="Kinase-like_dom_sf"/>
</dbReference>
<dbReference type="InterPro" id="IPR040976">
    <property type="entry name" value="Pkinase_fungal"/>
</dbReference>
<organism evidence="2 3">
    <name type="scientific">Trametes cubensis</name>
    <dbReference type="NCBI Taxonomy" id="1111947"/>
    <lineage>
        <taxon>Eukaryota</taxon>
        <taxon>Fungi</taxon>
        <taxon>Dikarya</taxon>
        <taxon>Basidiomycota</taxon>
        <taxon>Agaricomycotina</taxon>
        <taxon>Agaricomycetes</taxon>
        <taxon>Polyporales</taxon>
        <taxon>Polyporaceae</taxon>
        <taxon>Trametes</taxon>
    </lineage>
</organism>
<dbReference type="AlphaFoldDB" id="A0AAD7TP40"/>
<feature type="domain" description="Fungal-type protein kinase" evidence="1">
    <location>
        <begin position="143"/>
        <end position="368"/>
    </location>
</feature>
<dbReference type="EMBL" id="JAPEVG010000265">
    <property type="protein sequence ID" value="KAJ8470016.1"/>
    <property type="molecule type" value="Genomic_DNA"/>
</dbReference>
<dbReference type="SUPFAM" id="SSF56112">
    <property type="entry name" value="Protein kinase-like (PK-like)"/>
    <property type="match status" value="1"/>
</dbReference>
<name>A0AAD7TP40_9APHY</name>
<dbReference type="Gene3D" id="1.10.510.10">
    <property type="entry name" value="Transferase(Phosphotransferase) domain 1"/>
    <property type="match status" value="1"/>
</dbReference>
<dbReference type="PANTHER" id="PTHR38248:SF2">
    <property type="entry name" value="FUNK1 11"/>
    <property type="match status" value="1"/>
</dbReference>
<sequence length="604" mass="68332">MPVQSFIEEFLPSLPTGRKKDILSSRDAFKAVPASASTSADIFQPLIAALNKSTKHKSRAPGLVFLNASTRSEHPHERGYMKPHICCYASSHLDLVQCSPVSSRVDLGYAELFFEVKPDVSLDFFSDPHPTATAEDIASHEFIVQHEDPQNRARADRSLGQHVAYVTEILARQNRVFFFSITMAGAWARLCRWDRSGLVVSRAFDIHRQPDLLCEFLSRFACASDDLRGHDTTVEVATTEEEALFKKAITEHVRMQLRLQRDALDKAIREHYEPGHVMAMHVHAVDTTNANRAGRVQRYLVSRPVTSPLYLTGRATRGYWAVAAETGQVVFLKDTWRLPDEQEGTIVAGLYTAGVRNVPQVLAHGDVYSEPLVPGGKLSRTDELLRATYDAFRAMRDALEKDARVHRDISVSNIILVREEEGAARKGYLVDWESSSRVDDKGFSLDRTRTGTWKFMSISVVNASPKPHTIRDDMESLFYVVLYCSLLHLPHDIDDPDVLQTFIHQFFDHSAFLHGALRGGDSKLTNAATRSWTNRVKFASPDLQAWLNTVMDYHSPPYHLKEELANRWTNPDYLDAFWGEFLRDRTLPQDDRVDHEIGGDDADR</sequence>